<dbReference type="PANTHER" id="PTHR43071">
    <property type="entry name" value="2-AMINO-4-HYDROXY-6-HYDROXYMETHYLDIHYDROPTERIDINE PYROPHOSPHOKINASE"/>
    <property type="match status" value="1"/>
</dbReference>
<evidence type="ECO:0000259" key="9">
    <source>
        <dbReference type="Pfam" id="PF01288"/>
    </source>
</evidence>
<dbReference type="GO" id="GO:0003848">
    <property type="term" value="F:2-amino-4-hydroxy-6-hydroxymethyldihydropteridine diphosphokinase activity"/>
    <property type="evidence" value="ECO:0007669"/>
    <property type="project" value="UniProtKB-EC"/>
</dbReference>
<organism evidence="10 11">
    <name type="scientific">Leucobacter rhizosphaerae</name>
    <dbReference type="NCBI Taxonomy" id="2932245"/>
    <lineage>
        <taxon>Bacteria</taxon>
        <taxon>Bacillati</taxon>
        <taxon>Actinomycetota</taxon>
        <taxon>Actinomycetes</taxon>
        <taxon>Micrococcales</taxon>
        <taxon>Microbacteriaceae</taxon>
        <taxon>Leucobacter</taxon>
    </lineage>
</organism>
<evidence type="ECO:0000256" key="6">
    <source>
        <dbReference type="ARBA" id="ARBA00022777"/>
    </source>
</evidence>
<dbReference type="RefSeq" id="WP_244685419.1">
    <property type="nucleotide sequence ID" value="NZ_CP095043.1"/>
</dbReference>
<comment type="pathway">
    <text evidence="2">Cofactor biosynthesis; tetrahydrofolate biosynthesis; 2-amino-4-hydroxy-6-hydroxymethyl-7,8-dihydropteridine diphosphate from 7,8-dihydroneopterin triphosphate: step 4/4.</text>
</comment>
<dbReference type="NCBIfam" id="TIGR01498">
    <property type="entry name" value="folK"/>
    <property type="match status" value="1"/>
</dbReference>
<name>A0ABY4FUU9_9MICO</name>
<dbReference type="Gene3D" id="3.30.70.560">
    <property type="entry name" value="7,8-Dihydro-6-hydroxymethylpterin-pyrophosphokinase HPPK"/>
    <property type="match status" value="1"/>
</dbReference>
<dbReference type="InterPro" id="IPR000550">
    <property type="entry name" value="Hppk"/>
</dbReference>
<dbReference type="Pfam" id="PF01288">
    <property type="entry name" value="HPPK"/>
    <property type="match status" value="1"/>
</dbReference>
<gene>
    <name evidence="10" type="primary">folK</name>
    <name evidence="10" type="ORF">MUN76_13700</name>
</gene>
<evidence type="ECO:0000256" key="4">
    <source>
        <dbReference type="ARBA" id="ARBA00022679"/>
    </source>
</evidence>
<dbReference type="EC" id="2.7.6.3" evidence="3"/>
<keyword evidence="5" id="KW-0547">Nucleotide-binding</keyword>
<evidence type="ECO:0000256" key="2">
    <source>
        <dbReference type="ARBA" id="ARBA00005051"/>
    </source>
</evidence>
<accession>A0ABY4FUU9</accession>
<comment type="catalytic activity">
    <reaction evidence="1">
        <text>6-hydroxymethyl-7,8-dihydropterin + ATP = (7,8-dihydropterin-6-yl)methyl diphosphate + AMP + H(+)</text>
        <dbReference type="Rhea" id="RHEA:11412"/>
        <dbReference type="ChEBI" id="CHEBI:15378"/>
        <dbReference type="ChEBI" id="CHEBI:30616"/>
        <dbReference type="ChEBI" id="CHEBI:44841"/>
        <dbReference type="ChEBI" id="CHEBI:72950"/>
        <dbReference type="ChEBI" id="CHEBI:456215"/>
        <dbReference type="EC" id="2.7.6.3"/>
    </reaction>
</comment>
<keyword evidence="7" id="KW-0067">ATP-binding</keyword>
<dbReference type="SUPFAM" id="SSF55083">
    <property type="entry name" value="6-hydroxymethyl-7,8-dihydropterin pyrophosphokinase, HPPK"/>
    <property type="match status" value="1"/>
</dbReference>
<evidence type="ECO:0000256" key="1">
    <source>
        <dbReference type="ARBA" id="ARBA00000198"/>
    </source>
</evidence>
<evidence type="ECO:0000256" key="8">
    <source>
        <dbReference type="ARBA" id="ARBA00022909"/>
    </source>
</evidence>
<keyword evidence="6" id="KW-0418">Kinase</keyword>
<evidence type="ECO:0000313" key="10">
    <source>
        <dbReference type="EMBL" id="UOQ60079.1"/>
    </source>
</evidence>
<reference evidence="10 11" key="1">
    <citation type="submission" date="2022-04" db="EMBL/GenBank/DDBJ databases">
        <title>Leucobacter sp. isolated from rhizosphere of onion.</title>
        <authorList>
            <person name="Won M."/>
            <person name="Lee C.-M."/>
            <person name="Woen H.-Y."/>
            <person name="Kwon S.-W."/>
        </authorList>
    </citation>
    <scope>NUCLEOTIDE SEQUENCE [LARGE SCALE GENOMIC DNA]</scope>
    <source>
        <strain evidence="10 11">H25R-14</strain>
    </source>
</reference>
<evidence type="ECO:0000313" key="11">
    <source>
        <dbReference type="Proteomes" id="UP000831775"/>
    </source>
</evidence>
<dbReference type="PANTHER" id="PTHR43071:SF1">
    <property type="entry name" value="2-AMINO-4-HYDROXY-6-HYDROXYMETHYLDIHYDROPTERIDINE PYROPHOSPHOKINASE"/>
    <property type="match status" value="1"/>
</dbReference>
<evidence type="ECO:0000256" key="5">
    <source>
        <dbReference type="ARBA" id="ARBA00022741"/>
    </source>
</evidence>
<dbReference type="CDD" id="cd00483">
    <property type="entry name" value="HPPK"/>
    <property type="match status" value="1"/>
</dbReference>
<keyword evidence="11" id="KW-1185">Reference proteome</keyword>
<dbReference type="InterPro" id="IPR035907">
    <property type="entry name" value="Hppk_sf"/>
</dbReference>
<proteinExistence type="predicted"/>
<dbReference type="Proteomes" id="UP000831775">
    <property type="component" value="Chromosome"/>
</dbReference>
<evidence type="ECO:0000256" key="3">
    <source>
        <dbReference type="ARBA" id="ARBA00013253"/>
    </source>
</evidence>
<protein>
    <recommendedName>
        <fullName evidence="3">2-amino-4-hydroxy-6-hydroxymethyldihydropteridine diphosphokinase</fullName>
        <ecNumber evidence="3">2.7.6.3</ecNumber>
    </recommendedName>
</protein>
<keyword evidence="4 10" id="KW-0808">Transferase</keyword>
<evidence type="ECO:0000256" key="7">
    <source>
        <dbReference type="ARBA" id="ARBA00022840"/>
    </source>
</evidence>
<sequence>MIAQRVPVLLAFGANLGDRGETIRAAQREIAAARGVSELVASPLRETIALTADGPDESAPRYLNGVATAETTLHPHQLLDLLQSVEASHGRVRTEHWGDRTLDIDIILYGGRVVSDARLQIPHPRAFERDFVLAPWLDLDPEAVLMGHGRVAALLARVGDTTRSFEEPRDATH</sequence>
<dbReference type="EMBL" id="CP095043">
    <property type="protein sequence ID" value="UOQ60079.1"/>
    <property type="molecule type" value="Genomic_DNA"/>
</dbReference>
<keyword evidence="8" id="KW-0289">Folate biosynthesis</keyword>
<feature type="domain" description="7,8-dihydro-6-hydroxymethylpterin-pyrophosphokinase" evidence="9">
    <location>
        <begin position="10"/>
        <end position="141"/>
    </location>
</feature>